<comment type="caution">
    <text evidence="1">The sequence shown here is derived from an EMBL/GenBank/DDBJ whole genome shotgun (WGS) entry which is preliminary data.</text>
</comment>
<proteinExistence type="predicted"/>
<name>A0ABY3FBN4_9GAMM</name>
<accession>A0ABY3FBN4</accession>
<evidence type="ECO:0000313" key="1">
    <source>
        <dbReference type="EMBL" id="TVU82212.1"/>
    </source>
</evidence>
<reference evidence="1 2" key="1">
    <citation type="submission" date="2019-07" db="EMBL/GenBank/DDBJ databases">
        <title>Diversity of Bacteria from Kongsfjorden, Arctic.</title>
        <authorList>
            <person name="Yu Y."/>
        </authorList>
    </citation>
    <scope>NUCLEOTIDE SEQUENCE [LARGE SCALE GENOMIC DNA]</scope>
    <source>
        <strain evidence="1 2">SM1927</strain>
    </source>
</reference>
<organism evidence="1 2">
    <name type="scientific">Pseudoalteromonas neustonica</name>
    <dbReference type="NCBI Taxonomy" id="1840331"/>
    <lineage>
        <taxon>Bacteria</taxon>
        <taxon>Pseudomonadati</taxon>
        <taxon>Pseudomonadota</taxon>
        <taxon>Gammaproteobacteria</taxon>
        <taxon>Alteromonadales</taxon>
        <taxon>Pseudoalteromonadaceae</taxon>
        <taxon>Pseudoalteromonas</taxon>
    </lineage>
</organism>
<sequence>MKYLTPFILLNVVLLTGCFDNEMPMSDVTYVQQTSSSTSLYSAPYKEGDDIPALAYMQYDEEYNPESVIPPQCYTKTQGKNNPCYACHQTDKQDKNRPNTMNDGHLQGVYEFSDLGLKNHWKNLFIDRTDLIAGISDDQINSWVNQDNYGSFIKKLKANPDWQGEIAEVKNLAYPAQAFDEKGFAKDGSHWVAFNYKPFPSTFWPTNGSTGDVMIRLGKEFRERDGIYNQDVYIANLSLVEMAIKDLAQISTPDISERRIGQDLNNDGRLSALVSNITKQPNYVGDAKDIELSYQLYPQDTEFLHTVRYIGVDEDGQVYNAPRMKEVRYMKKHRFKSKQLLASSYYKEAKEKHFENLPQTRYLGDKGINNMFGWTINGYIEDAQGDLRPQHKQELAFCNGCHKTVGSTYDQSFSFPRKVQGRDGWGYIDLKAMTDVPNKGEQQGEFLTYFERVGGGDEFRQNQEMLMRWFNQDGTVNKQRVKQAKNLYELITPSKERATKLNKAYFTIMKEQSYLFGRDATLLKAKNVLQTVDDSQAPLEEQNRYVWDMQLDWSTATQ</sequence>
<keyword evidence="2" id="KW-1185">Reference proteome</keyword>
<protein>
    <recommendedName>
        <fullName evidence="3">Lipoprotein</fullName>
    </recommendedName>
</protein>
<evidence type="ECO:0000313" key="2">
    <source>
        <dbReference type="Proteomes" id="UP000317938"/>
    </source>
</evidence>
<dbReference type="EMBL" id="VNFF01000013">
    <property type="protein sequence ID" value="TVU82212.1"/>
    <property type="molecule type" value="Genomic_DNA"/>
</dbReference>
<dbReference type="Proteomes" id="UP000317938">
    <property type="component" value="Unassembled WGS sequence"/>
</dbReference>
<evidence type="ECO:0008006" key="3">
    <source>
        <dbReference type="Google" id="ProtNLM"/>
    </source>
</evidence>
<gene>
    <name evidence="1" type="ORF">FQP85_14340</name>
</gene>
<dbReference type="RefSeq" id="WP_145239868.1">
    <property type="nucleotide sequence ID" value="NZ_VNFF01000013.1"/>
</dbReference>
<dbReference type="PROSITE" id="PS51257">
    <property type="entry name" value="PROKAR_LIPOPROTEIN"/>
    <property type="match status" value="1"/>
</dbReference>